<dbReference type="AlphaFoldDB" id="A0A084U9Q2"/>
<organism evidence="2 3">
    <name type="scientific">Nitratireductor basaltis</name>
    <dbReference type="NCBI Taxonomy" id="472175"/>
    <lineage>
        <taxon>Bacteria</taxon>
        <taxon>Pseudomonadati</taxon>
        <taxon>Pseudomonadota</taxon>
        <taxon>Alphaproteobacteria</taxon>
        <taxon>Hyphomicrobiales</taxon>
        <taxon>Phyllobacteriaceae</taxon>
        <taxon>Nitratireductor</taxon>
    </lineage>
</organism>
<keyword evidence="3" id="KW-1185">Reference proteome</keyword>
<dbReference type="RefSeq" id="WP_036479794.1">
    <property type="nucleotide sequence ID" value="NZ_JMQM01000001.1"/>
</dbReference>
<dbReference type="STRING" id="472175.EL18_00705"/>
<proteinExistence type="predicted"/>
<keyword evidence="1" id="KW-0175">Coiled coil</keyword>
<dbReference type="eggNOG" id="COG5462">
    <property type="taxonomic scope" value="Bacteria"/>
</dbReference>
<comment type="caution">
    <text evidence="2">The sequence shown here is derived from an EMBL/GenBank/DDBJ whole genome shotgun (WGS) entry which is preliminary data.</text>
</comment>
<reference evidence="2 3" key="1">
    <citation type="submission" date="2014-05" db="EMBL/GenBank/DDBJ databases">
        <title>Draft Genome Sequence of Nitratireductor basaltis Strain UMTGB225, A Marine Bacterium Isolated from Green Barrel Tunicate.</title>
        <authorList>
            <person name="Gan H.Y."/>
        </authorList>
    </citation>
    <scope>NUCLEOTIDE SEQUENCE [LARGE SCALE GENOMIC DNA]</scope>
    <source>
        <strain evidence="2 3">UMTGB225</strain>
    </source>
</reference>
<dbReference type="EMBL" id="JMQM01000001">
    <property type="protein sequence ID" value="KFB09688.1"/>
    <property type="molecule type" value="Genomic_DNA"/>
</dbReference>
<accession>A0A084U9Q2</accession>
<feature type="coiled-coil region" evidence="1">
    <location>
        <begin position="27"/>
        <end position="54"/>
    </location>
</feature>
<protein>
    <submittedName>
        <fullName evidence="2">Uncharacterized protein</fullName>
    </submittedName>
</protein>
<dbReference type="OrthoDB" id="7165680at2"/>
<sequence length="120" mass="13343">MFRTSDIVLIGVMLSAAAFTYKSKHDTEAMLERISRLESQIEFEKDQIDVLKADWSLLTQPNHLQKLVDIYGDELGLEPLDPKQIIDVNGLATIPFPQPAVAEEMDGMEPDQTITGGVAQ</sequence>
<evidence type="ECO:0000256" key="1">
    <source>
        <dbReference type="SAM" id="Coils"/>
    </source>
</evidence>
<evidence type="ECO:0000313" key="2">
    <source>
        <dbReference type="EMBL" id="KFB09688.1"/>
    </source>
</evidence>
<dbReference type="Proteomes" id="UP000053675">
    <property type="component" value="Unassembled WGS sequence"/>
</dbReference>
<dbReference type="PATRIC" id="fig|472175.3.peg.720"/>
<evidence type="ECO:0000313" key="3">
    <source>
        <dbReference type="Proteomes" id="UP000053675"/>
    </source>
</evidence>
<name>A0A084U9Q2_9HYPH</name>
<gene>
    <name evidence="2" type="ORF">EL18_00705</name>
</gene>